<keyword evidence="1" id="KW-0472">Membrane</keyword>
<keyword evidence="3" id="KW-1185">Reference proteome</keyword>
<feature type="transmembrane region" description="Helical" evidence="1">
    <location>
        <begin position="30"/>
        <end position="47"/>
    </location>
</feature>
<organism evidence="2 3">
    <name type="scientific">Kribbella antibiotica</name>
    <dbReference type="NCBI Taxonomy" id="190195"/>
    <lineage>
        <taxon>Bacteria</taxon>
        <taxon>Bacillati</taxon>
        <taxon>Actinomycetota</taxon>
        <taxon>Actinomycetes</taxon>
        <taxon>Propionibacteriales</taxon>
        <taxon>Kribbellaceae</taxon>
        <taxon>Kribbella</taxon>
    </lineage>
</organism>
<protein>
    <submittedName>
        <fullName evidence="2">Uncharacterized protein</fullName>
    </submittedName>
</protein>
<evidence type="ECO:0000313" key="3">
    <source>
        <dbReference type="Proteomes" id="UP000295124"/>
    </source>
</evidence>
<evidence type="ECO:0000313" key="2">
    <source>
        <dbReference type="EMBL" id="TDD47574.1"/>
    </source>
</evidence>
<gene>
    <name evidence="2" type="ORF">E1263_34310</name>
</gene>
<dbReference type="OrthoDB" id="9849572at2"/>
<dbReference type="AlphaFoldDB" id="A0A4R4YT37"/>
<name>A0A4R4YT37_9ACTN</name>
<proteinExistence type="predicted"/>
<reference evidence="2 3" key="1">
    <citation type="submission" date="2019-03" db="EMBL/GenBank/DDBJ databases">
        <title>Draft genome sequences of novel Actinobacteria.</title>
        <authorList>
            <person name="Sahin N."/>
            <person name="Ay H."/>
            <person name="Saygin H."/>
        </authorList>
    </citation>
    <scope>NUCLEOTIDE SEQUENCE [LARGE SCALE GENOMIC DNA]</scope>
    <source>
        <strain evidence="2 3">JCM 13523</strain>
    </source>
</reference>
<accession>A0A4R4YT37</accession>
<keyword evidence="1" id="KW-1133">Transmembrane helix</keyword>
<dbReference type="RefSeq" id="WP_132175100.1">
    <property type="nucleotide sequence ID" value="NZ_SMKX01000149.1"/>
</dbReference>
<dbReference type="EMBL" id="SMKX01000149">
    <property type="protein sequence ID" value="TDD47574.1"/>
    <property type="molecule type" value="Genomic_DNA"/>
</dbReference>
<keyword evidence="1" id="KW-0812">Transmembrane</keyword>
<feature type="transmembrane region" description="Helical" evidence="1">
    <location>
        <begin position="83"/>
        <end position="101"/>
    </location>
</feature>
<evidence type="ECO:0000256" key="1">
    <source>
        <dbReference type="SAM" id="Phobius"/>
    </source>
</evidence>
<feature type="transmembrane region" description="Helical" evidence="1">
    <location>
        <begin position="59"/>
        <end position="77"/>
    </location>
</feature>
<feature type="transmembrane region" description="Helical" evidence="1">
    <location>
        <begin position="5"/>
        <end position="24"/>
    </location>
</feature>
<comment type="caution">
    <text evidence="2">The sequence shown here is derived from an EMBL/GenBank/DDBJ whole genome shotgun (WGS) entry which is preliminary data.</text>
</comment>
<sequence>MRSRIVGPVVLGIWLAWIVVPILLSFFEDGWSTFRLVMLLLVPWAAVPSHWGRRVRFGRVLQGFGIALLLLLPIGGVVAQVPVAGYLTIVAPVLALPFVWLSNRRWSADLRLQSAAS</sequence>
<dbReference type="Proteomes" id="UP000295124">
    <property type="component" value="Unassembled WGS sequence"/>
</dbReference>